<accession>A0A6A1WF73</accession>
<gene>
    <name evidence="1" type="ORF">CJ030_MR2G016871</name>
</gene>
<dbReference type="AlphaFoldDB" id="A0A6A1WF73"/>
<proteinExistence type="predicted"/>
<dbReference type="Proteomes" id="UP000516437">
    <property type="component" value="Chromosome 2"/>
</dbReference>
<organism evidence="1 2">
    <name type="scientific">Morella rubra</name>
    <name type="common">Chinese bayberry</name>
    <dbReference type="NCBI Taxonomy" id="262757"/>
    <lineage>
        <taxon>Eukaryota</taxon>
        <taxon>Viridiplantae</taxon>
        <taxon>Streptophyta</taxon>
        <taxon>Embryophyta</taxon>
        <taxon>Tracheophyta</taxon>
        <taxon>Spermatophyta</taxon>
        <taxon>Magnoliopsida</taxon>
        <taxon>eudicotyledons</taxon>
        <taxon>Gunneridae</taxon>
        <taxon>Pentapetalae</taxon>
        <taxon>rosids</taxon>
        <taxon>fabids</taxon>
        <taxon>Fagales</taxon>
        <taxon>Myricaceae</taxon>
        <taxon>Morella</taxon>
    </lineage>
</organism>
<protein>
    <submittedName>
        <fullName evidence="1">Uncharacterized protein</fullName>
    </submittedName>
</protein>
<evidence type="ECO:0000313" key="2">
    <source>
        <dbReference type="Proteomes" id="UP000516437"/>
    </source>
</evidence>
<name>A0A6A1WF73_9ROSI</name>
<dbReference type="OrthoDB" id="1732802at2759"/>
<evidence type="ECO:0000313" key="1">
    <source>
        <dbReference type="EMBL" id="KAB1223503.1"/>
    </source>
</evidence>
<sequence length="127" mass="14006">MEILFRDIVATGEGAWAPSTGVVPDNIGSATDIGARFDKDNDALLYGLGGSSNEPYLNPHDVQDIPYDLDIHEKGKKKVSPKVKDRKRKKGAEIFGQHLNCICDVLESRTTTTKNNLINLDVVLKRL</sequence>
<reference evidence="1 2" key="1">
    <citation type="journal article" date="2019" name="Plant Biotechnol. J.">
        <title>The red bayberry genome and genetic basis of sex determination.</title>
        <authorList>
            <person name="Jia H.M."/>
            <person name="Jia H.J."/>
            <person name="Cai Q.L."/>
            <person name="Wang Y."/>
            <person name="Zhao H.B."/>
            <person name="Yang W.F."/>
            <person name="Wang G.Y."/>
            <person name="Li Y.H."/>
            <person name="Zhan D.L."/>
            <person name="Shen Y.T."/>
            <person name="Niu Q.F."/>
            <person name="Chang L."/>
            <person name="Qiu J."/>
            <person name="Zhao L."/>
            <person name="Xie H.B."/>
            <person name="Fu W.Y."/>
            <person name="Jin J."/>
            <person name="Li X.W."/>
            <person name="Jiao Y."/>
            <person name="Zhou C.C."/>
            <person name="Tu T."/>
            <person name="Chai C.Y."/>
            <person name="Gao J.L."/>
            <person name="Fan L.J."/>
            <person name="van de Weg E."/>
            <person name="Wang J.Y."/>
            <person name="Gao Z.S."/>
        </authorList>
    </citation>
    <scope>NUCLEOTIDE SEQUENCE [LARGE SCALE GENOMIC DNA]</scope>
    <source>
        <tissue evidence="1">Leaves</tissue>
    </source>
</reference>
<comment type="caution">
    <text evidence="1">The sequence shown here is derived from an EMBL/GenBank/DDBJ whole genome shotgun (WGS) entry which is preliminary data.</text>
</comment>
<keyword evidence="2" id="KW-1185">Reference proteome</keyword>
<dbReference type="EMBL" id="RXIC02000020">
    <property type="protein sequence ID" value="KAB1223503.1"/>
    <property type="molecule type" value="Genomic_DNA"/>
</dbReference>